<dbReference type="EMBL" id="JBEDUW010000002">
    <property type="protein sequence ID" value="KAK9943981.1"/>
    <property type="molecule type" value="Genomic_DNA"/>
</dbReference>
<comment type="similarity">
    <text evidence="1">Belongs to the PPR family. P subfamily.</text>
</comment>
<reference evidence="2 3" key="1">
    <citation type="journal article" date="2023" name="G3 (Bethesda)">
        <title>A chromosome-length genome assembly and annotation of blackberry (Rubus argutus, cv. 'Hillquist').</title>
        <authorList>
            <person name="Bruna T."/>
            <person name="Aryal R."/>
            <person name="Dudchenko O."/>
            <person name="Sargent D.J."/>
            <person name="Mead D."/>
            <person name="Buti M."/>
            <person name="Cavallini A."/>
            <person name="Hytonen T."/>
            <person name="Andres J."/>
            <person name="Pham M."/>
            <person name="Weisz D."/>
            <person name="Mascagni F."/>
            <person name="Usai G."/>
            <person name="Natali L."/>
            <person name="Bassil N."/>
            <person name="Fernandez G.E."/>
            <person name="Lomsadze A."/>
            <person name="Armour M."/>
            <person name="Olukolu B."/>
            <person name="Poorten T."/>
            <person name="Britton C."/>
            <person name="Davik J."/>
            <person name="Ashrafi H."/>
            <person name="Aiden E.L."/>
            <person name="Borodovsky M."/>
            <person name="Worthington M."/>
        </authorList>
    </citation>
    <scope>NUCLEOTIDE SEQUENCE [LARGE SCALE GENOMIC DNA]</scope>
    <source>
        <strain evidence="2">PI 553951</strain>
    </source>
</reference>
<gene>
    <name evidence="2" type="ORF">M0R45_009567</name>
</gene>
<evidence type="ECO:0000256" key="1">
    <source>
        <dbReference type="ARBA" id="ARBA00007626"/>
    </source>
</evidence>
<keyword evidence="3" id="KW-1185">Reference proteome</keyword>
<dbReference type="Gene3D" id="1.25.40.10">
    <property type="entry name" value="Tetratricopeptide repeat domain"/>
    <property type="match status" value="1"/>
</dbReference>
<dbReference type="AlphaFoldDB" id="A0AAW1Y417"/>
<protein>
    <submittedName>
        <fullName evidence="2">Uncharacterized protein</fullName>
    </submittedName>
</protein>
<dbReference type="Proteomes" id="UP001457282">
    <property type="component" value="Unassembled WGS sequence"/>
</dbReference>
<comment type="caution">
    <text evidence="2">The sequence shown here is derived from an EMBL/GenBank/DDBJ whole genome shotgun (WGS) entry which is preliminary data.</text>
</comment>
<organism evidence="2 3">
    <name type="scientific">Rubus argutus</name>
    <name type="common">Southern blackberry</name>
    <dbReference type="NCBI Taxonomy" id="59490"/>
    <lineage>
        <taxon>Eukaryota</taxon>
        <taxon>Viridiplantae</taxon>
        <taxon>Streptophyta</taxon>
        <taxon>Embryophyta</taxon>
        <taxon>Tracheophyta</taxon>
        <taxon>Spermatophyta</taxon>
        <taxon>Magnoliopsida</taxon>
        <taxon>eudicotyledons</taxon>
        <taxon>Gunneridae</taxon>
        <taxon>Pentapetalae</taxon>
        <taxon>rosids</taxon>
        <taxon>fabids</taxon>
        <taxon>Rosales</taxon>
        <taxon>Rosaceae</taxon>
        <taxon>Rosoideae</taxon>
        <taxon>Rosoideae incertae sedis</taxon>
        <taxon>Rubus</taxon>
    </lineage>
</organism>
<name>A0AAW1Y417_RUBAR</name>
<dbReference type="PANTHER" id="PTHR45717:SF10">
    <property type="entry name" value="OS10G0501000 PROTEIN"/>
    <property type="match status" value="1"/>
</dbReference>
<accession>A0AAW1Y417</accession>
<sequence length="155" mass="17645">MISSLVKLDDIGGAEKISEEWESGFKYFDGRVPKLLINADCRKGLLEKAKSYVQKLVENEKADKGIWLILAHRYHWNGHISEAVETMRKVASFPCGPGWRISHSTLVACLDYLKEKGDVEGAHELLRLLRENGHPRATCAIKLRTIFMVKPRWSP</sequence>
<dbReference type="SUPFAM" id="SSF48452">
    <property type="entry name" value="TPR-like"/>
    <property type="match status" value="1"/>
</dbReference>
<evidence type="ECO:0000313" key="2">
    <source>
        <dbReference type="EMBL" id="KAK9943981.1"/>
    </source>
</evidence>
<evidence type="ECO:0000313" key="3">
    <source>
        <dbReference type="Proteomes" id="UP001457282"/>
    </source>
</evidence>
<proteinExistence type="inferred from homology"/>
<dbReference type="GO" id="GO:0005739">
    <property type="term" value="C:mitochondrion"/>
    <property type="evidence" value="ECO:0007669"/>
    <property type="project" value="TreeGrafter"/>
</dbReference>
<dbReference type="PANTHER" id="PTHR45717">
    <property type="entry name" value="OS12G0527900 PROTEIN"/>
    <property type="match status" value="1"/>
</dbReference>
<dbReference type="InterPro" id="IPR011990">
    <property type="entry name" value="TPR-like_helical_dom_sf"/>
</dbReference>